<protein>
    <submittedName>
        <fullName evidence="3">Periplasmic heavy metal sensor</fullName>
    </submittedName>
</protein>
<proteinExistence type="predicted"/>
<dbReference type="Gene3D" id="1.20.120.1490">
    <property type="match status" value="1"/>
</dbReference>
<dbReference type="EMBL" id="JAAHFQ010000502">
    <property type="protein sequence ID" value="NER30189.1"/>
    <property type="molecule type" value="Genomic_DNA"/>
</dbReference>
<accession>A0A6B3NAQ9</accession>
<gene>
    <name evidence="3" type="ORF">F6J89_21845</name>
</gene>
<dbReference type="Pfam" id="PF07813">
    <property type="entry name" value="LTXXQ"/>
    <property type="match status" value="1"/>
</dbReference>
<evidence type="ECO:0000313" key="3">
    <source>
        <dbReference type="EMBL" id="NER30189.1"/>
    </source>
</evidence>
<sequence length="165" mass="19005">MLLSRISVVSVLLLSLGSVVALGDPSPLLSQSLVQNPESLQPRLRGQPKLMEELNFTEEQKQELQAIHYRHKDEISAQQQELIQARQDLRQLLSSSSSTDESLRAKHQEIQQLQQQLGDLRFESMLAMSAIMTIEQRSRFSELMQERRQSSRERLPNRSSIEQPR</sequence>
<reference evidence="3" key="1">
    <citation type="submission" date="2019-11" db="EMBL/GenBank/DDBJ databases">
        <title>Genomic insights into an expanded diversity of filamentous marine cyanobacteria reveals the extraordinary biosynthetic potential of Moorea and Okeania.</title>
        <authorList>
            <person name="Ferreira Leao T."/>
            <person name="Wang M."/>
            <person name="Moss N."/>
            <person name="Da Silva R."/>
            <person name="Sanders J."/>
            <person name="Nurk S."/>
            <person name="Gurevich A."/>
            <person name="Humphrey G."/>
            <person name="Reher R."/>
            <person name="Zhu Q."/>
            <person name="Belda-Ferre P."/>
            <person name="Glukhov E."/>
            <person name="Rex R."/>
            <person name="Dorrestein P.C."/>
            <person name="Knight R."/>
            <person name="Pevzner P."/>
            <person name="Gerwick W.H."/>
            <person name="Gerwick L."/>
        </authorList>
    </citation>
    <scope>NUCLEOTIDE SEQUENCE</scope>
    <source>
        <strain evidence="3">SIO1C4</strain>
    </source>
</reference>
<organism evidence="3">
    <name type="scientific">Symploca sp. SIO1C4</name>
    <dbReference type="NCBI Taxonomy" id="2607765"/>
    <lineage>
        <taxon>Bacteria</taxon>
        <taxon>Bacillati</taxon>
        <taxon>Cyanobacteriota</taxon>
        <taxon>Cyanophyceae</taxon>
        <taxon>Coleofasciculales</taxon>
        <taxon>Coleofasciculaceae</taxon>
        <taxon>Symploca</taxon>
    </lineage>
</organism>
<name>A0A6B3NAQ9_9CYAN</name>
<feature type="compositionally biased region" description="Basic and acidic residues" evidence="2">
    <location>
        <begin position="142"/>
        <end position="156"/>
    </location>
</feature>
<keyword evidence="1" id="KW-0175">Coiled coil</keyword>
<evidence type="ECO:0000256" key="2">
    <source>
        <dbReference type="SAM" id="MobiDB-lite"/>
    </source>
</evidence>
<evidence type="ECO:0000256" key="1">
    <source>
        <dbReference type="SAM" id="Coils"/>
    </source>
</evidence>
<dbReference type="AlphaFoldDB" id="A0A6B3NAQ9"/>
<feature type="coiled-coil region" evidence="1">
    <location>
        <begin position="72"/>
        <end position="123"/>
    </location>
</feature>
<feature type="region of interest" description="Disordered" evidence="2">
    <location>
        <begin position="142"/>
        <end position="165"/>
    </location>
</feature>
<comment type="caution">
    <text evidence="3">The sequence shown here is derived from an EMBL/GenBank/DDBJ whole genome shotgun (WGS) entry which is preliminary data.</text>
</comment>
<dbReference type="InterPro" id="IPR012899">
    <property type="entry name" value="LTXXQ"/>
</dbReference>